<organism evidence="2 3">
    <name type="scientific">Romboutsia faecis</name>
    <dbReference type="NCBI Taxonomy" id="2764597"/>
    <lineage>
        <taxon>Bacteria</taxon>
        <taxon>Bacillati</taxon>
        <taxon>Bacillota</taxon>
        <taxon>Clostridia</taxon>
        <taxon>Peptostreptococcales</taxon>
        <taxon>Peptostreptococcaceae</taxon>
        <taxon>Romboutsia</taxon>
    </lineage>
</organism>
<dbReference type="Pfam" id="PF12654">
    <property type="entry name" value="DUF3786"/>
    <property type="match status" value="1"/>
</dbReference>
<dbReference type="Proteomes" id="UP000609849">
    <property type="component" value="Unassembled WGS sequence"/>
</dbReference>
<proteinExistence type="predicted"/>
<feature type="domain" description="DUF3786" evidence="1">
    <location>
        <begin position="21"/>
        <end position="195"/>
    </location>
</feature>
<sequence length="206" mass="23629">MNNYRIAYNQGWKVLKDRNFNRVSKIRDVKYREDVNIFEIDILGDHYILDCDSEKIYNTETLEDMDISLAITLLNYLGFSDDDTKIENKWVSLKEIPNGGNLYYPAFYKSSIEPLIKEFGYSSDIFLIIALGLGGAEYKFGDVSAVFNIFPRVPICVVIWEGDDEISANATVLFDSSIQKIMHIESSIGIGMFITKQLKDLTIYLK</sequence>
<evidence type="ECO:0000313" key="2">
    <source>
        <dbReference type="EMBL" id="MBC5996607.1"/>
    </source>
</evidence>
<keyword evidence="3" id="KW-1185">Reference proteome</keyword>
<reference evidence="2 3" key="1">
    <citation type="submission" date="2020-08" db="EMBL/GenBank/DDBJ databases">
        <authorList>
            <person name="Liu C."/>
            <person name="Sun Q."/>
        </authorList>
    </citation>
    <scope>NUCLEOTIDE SEQUENCE [LARGE SCALE GENOMIC DNA]</scope>
    <source>
        <strain evidence="2 3">NSJ-18</strain>
    </source>
</reference>
<comment type="caution">
    <text evidence="2">The sequence shown here is derived from an EMBL/GenBank/DDBJ whole genome shotgun (WGS) entry which is preliminary data.</text>
</comment>
<evidence type="ECO:0000259" key="1">
    <source>
        <dbReference type="Pfam" id="PF12654"/>
    </source>
</evidence>
<protein>
    <submittedName>
        <fullName evidence="2">DUF3786 domain-containing protein</fullName>
    </submittedName>
</protein>
<dbReference type="RefSeq" id="WP_153926157.1">
    <property type="nucleotide sequence ID" value="NZ_JACRWE010000003.1"/>
</dbReference>
<evidence type="ECO:0000313" key="3">
    <source>
        <dbReference type="Proteomes" id="UP000609849"/>
    </source>
</evidence>
<dbReference type="InterPro" id="IPR024264">
    <property type="entry name" value="DUF3786"/>
</dbReference>
<name>A0ABR7JPB3_9FIRM</name>
<gene>
    <name evidence="2" type="ORF">H8923_07530</name>
</gene>
<accession>A0ABR7JPB3</accession>
<dbReference type="EMBL" id="JACRWE010000003">
    <property type="protein sequence ID" value="MBC5996607.1"/>
    <property type="molecule type" value="Genomic_DNA"/>
</dbReference>